<comment type="caution">
    <text evidence="1">The sequence shown here is derived from an EMBL/GenBank/DDBJ whole genome shotgun (WGS) entry which is preliminary data.</text>
</comment>
<protein>
    <submittedName>
        <fullName evidence="1">Uncharacterized protein</fullName>
    </submittedName>
</protein>
<organism evidence="1 2">
    <name type="scientific">Aquabacterium commune</name>
    <dbReference type="NCBI Taxonomy" id="70586"/>
    <lineage>
        <taxon>Bacteria</taxon>
        <taxon>Pseudomonadati</taxon>
        <taxon>Pseudomonadota</taxon>
        <taxon>Betaproteobacteria</taxon>
        <taxon>Burkholderiales</taxon>
        <taxon>Aquabacterium</taxon>
    </lineage>
</organism>
<dbReference type="Proteomes" id="UP000294593">
    <property type="component" value="Unassembled WGS sequence"/>
</dbReference>
<dbReference type="AlphaFoldDB" id="A0A4R6R7V2"/>
<reference evidence="1 2" key="1">
    <citation type="submission" date="2019-03" db="EMBL/GenBank/DDBJ databases">
        <title>Genomic Encyclopedia of Type Strains, Phase IV (KMG-IV): sequencing the most valuable type-strain genomes for metagenomic binning, comparative biology and taxonomic classification.</title>
        <authorList>
            <person name="Goeker M."/>
        </authorList>
    </citation>
    <scope>NUCLEOTIDE SEQUENCE [LARGE SCALE GENOMIC DNA]</scope>
    <source>
        <strain evidence="1 2">DSM 11901</strain>
    </source>
</reference>
<name>A0A4R6R7V2_9BURK</name>
<proteinExistence type="predicted"/>
<sequence>MSRTKPTERGFNQYLGFKMQLDGLQHYLEPVGFMTKSRPDEVCTPSDFKGQPTYRCDEGQRHTVDCHILIFNDKFEEVGYHRIVVKEPYQFYCNAVPAVGVGDSANNLVLATIQYFPIDRKHASTVAEVGQGWNRMTVALRLKRQADGHVLIEQEDDCLGNPNRIDTVPDAKRLLRKCAAQRK</sequence>
<dbReference type="EMBL" id="SNXW01000006">
    <property type="protein sequence ID" value="TDP82063.1"/>
    <property type="molecule type" value="Genomic_DNA"/>
</dbReference>
<evidence type="ECO:0000313" key="2">
    <source>
        <dbReference type="Proteomes" id="UP000294593"/>
    </source>
</evidence>
<keyword evidence="2" id="KW-1185">Reference proteome</keyword>
<accession>A0A4R6R7V2</accession>
<evidence type="ECO:0000313" key="1">
    <source>
        <dbReference type="EMBL" id="TDP82063.1"/>
    </source>
</evidence>
<gene>
    <name evidence="1" type="ORF">EV672_10617</name>
</gene>